<organism evidence="2 3">
    <name type="scientific">Phomopsis amygdali</name>
    <name type="common">Fusicoccum amygdali</name>
    <dbReference type="NCBI Taxonomy" id="1214568"/>
    <lineage>
        <taxon>Eukaryota</taxon>
        <taxon>Fungi</taxon>
        <taxon>Dikarya</taxon>
        <taxon>Ascomycota</taxon>
        <taxon>Pezizomycotina</taxon>
        <taxon>Sordariomycetes</taxon>
        <taxon>Sordariomycetidae</taxon>
        <taxon>Diaporthales</taxon>
        <taxon>Diaporthaceae</taxon>
        <taxon>Diaporthe</taxon>
    </lineage>
</organism>
<reference evidence="2" key="1">
    <citation type="submission" date="2023-06" db="EMBL/GenBank/DDBJ databases">
        <authorList>
            <person name="Noh H."/>
        </authorList>
    </citation>
    <scope>NUCLEOTIDE SEQUENCE</scope>
    <source>
        <strain evidence="2">DUCC20226</strain>
    </source>
</reference>
<sequence>MPLLLNPPESPLPCRETPDEFEAINSSFLARIHTLFNALHDFETSRDGDAFIRADGLQPAIRIINQSFDIYPSCLHRNFHSRRLFLRDDHDEDHPATSLPQLLRVTKLRLLPREDYASAVEYANARPVSPRLPLQLATRCPNLRELDCPWLWERTPSAFRLRLMREFTQPWKGPWRDARLEFARAVRELGEQLPTSLRVARLWFWKPSAFYMEDDQSVLMPDLVWPESADPLSLGLRELASHLEEFDVRAFVTPDLFREPVKGEPEGGFEVTEEHYPPESPSELDDDMDEEYVGLEGTDEEAKYATDMFRTEPLSSKIEPLLLAFAEALKGMPALEEAVFAYLAWQPSEKRQGKCGKNVEAPFNMDRAIYRWGVSYAPGKNSDRGIVTWQVGAWRPQENIIRVFESLDDENGEVKTVWKPLEFLHQRNDLNPIASR</sequence>
<accession>A0AAD9VYD3</accession>
<feature type="region of interest" description="Disordered" evidence="1">
    <location>
        <begin position="262"/>
        <end position="287"/>
    </location>
</feature>
<protein>
    <submittedName>
        <fullName evidence="2">Uncharacterized protein</fullName>
    </submittedName>
</protein>
<name>A0AAD9VYD3_PHOAM</name>
<dbReference type="EMBL" id="JAUJFL010000007">
    <property type="protein sequence ID" value="KAK2599690.1"/>
    <property type="molecule type" value="Genomic_DNA"/>
</dbReference>
<proteinExistence type="predicted"/>
<gene>
    <name evidence="2" type="ORF">N8I77_011423</name>
</gene>
<comment type="caution">
    <text evidence="2">The sequence shown here is derived from an EMBL/GenBank/DDBJ whole genome shotgun (WGS) entry which is preliminary data.</text>
</comment>
<dbReference type="AlphaFoldDB" id="A0AAD9VYD3"/>
<dbReference type="Proteomes" id="UP001265746">
    <property type="component" value="Unassembled WGS sequence"/>
</dbReference>
<evidence type="ECO:0000313" key="2">
    <source>
        <dbReference type="EMBL" id="KAK2599690.1"/>
    </source>
</evidence>
<evidence type="ECO:0000256" key="1">
    <source>
        <dbReference type="SAM" id="MobiDB-lite"/>
    </source>
</evidence>
<evidence type="ECO:0000313" key="3">
    <source>
        <dbReference type="Proteomes" id="UP001265746"/>
    </source>
</evidence>
<keyword evidence="3" id="KW-1185">Reference proteome</keyword>